<dbReference type="Proteomes" id="UP000019484">
    <property type="component" value="Unassembled WGS sequence"/>
</dbReference>
<keyword evidence="3" id="KW-1185">Reference proteome</keyword>
<dbReference type="InterPro" id="IPR027417">
    <property type="entry name" value="P-loop_NTPase"/>
</dbReference>
<protein>
    <recommendedName>
        <fullName evidence="1">DNA2/NAM7 helicase-like C-terminal domain-containing protein</fullName>
    </recommendedName>
</protein>
<dbReference type="EMBL" id="AMWN01000005">
    <property type="protein sequence ID" value="EXJ85522.1"/>
    <property type="molecule type" value="Genomic_DNA"/>
</dbReference>
<organism evidence="2 3">
    <name type="scientific">Capronia coronata CBS 617.96</name>
    <dbReference type="NCBI Taxonomy" id="1182541"/>
    <lineage>
        <taxon>Eukaryota</taxon>
        <taxon>Fungi</taxon>
        <taxon>Dikarya</taxon>
        <taxon>Ascomycota</taxon>
        <taxon>Pezizomycotina</taxon>
        <taxon>Eurotiomycetes</taxon>
        <taxon>Chaetothyriomycetidae</taxon>
        <taxon>Chaetothyriales</taxon>
        <taxon>Herpotrichiellaceae</taxon>
        <taxon>Capronia</taxon>
    </lineage>
</organism>
<dbReference type="InterPro" id="IPR041679">
    <property type="entry name" value="DNA2/NAM7-like_C"/>
</dbReference>
<dbReference type="RefSeq" id="XP_007724960.1">
    <property type="nucleotide sequence ID" value="XM_007726770.1"/>
</dbReference>
<dbReference type="Pfam" id="PF13087">
    <property type="entry name" value="AAA_12"/>
    <property type="match status" value="1"/>
</dbReference>
<proteinExistence type="predicted"/>
<feature type="domain" description="DNA2/NAM7 helicase-like C-terminal" evidence="1">
    <location>
        <begin position="12"/>
        <end position="99"/>
    </location>
</feature>
<dbReference type="GeneID" id="19160759"/>
<reference evidence="2 3" key="1">
    <citation type="submission" date="2013-03" db="EMBL/GenBank/DDBJ databases">
        <title>The Genome Sequence of Capronia coronata CBS 617.96.</title>
        <authorList>
            <consortium name="The Broad Institute Genomics Platform"/>
            <person name="Cuomo C."/>
            <person name="de Hoog S."/>
            <person name="Gorbushina A."/>
            <person name="Walker B."/>
            <person name="Young S.K."/>
            <person name="Zeng Q."/>
            <person name="Gargeya S."/>
            <person name="Fitzgerald M."/>
            <person name="Haas B."/>
            <person name="Abouelleil A."/>
            <person name="Allen A.W."/>
            <person name="Alvarado L."/>
            <person name="Arachchi H.M."/>
            <person name="Berlin A.M."/>
            <person name="Chapman S.B."/>
            <person name="Gainer-Dewar J."/>
            <person name="Goldberg J."/>
            <person name="Griggs A."/>
            <person name="Gujja S."/>
            <person name="Hansen M."/>
            <person name="Howarth C."/>
            <person name="Imamovic A."/>
            <person name="Ireland A."/>
            <person name="Larimer J."/>
            <person name="McCowan C."/>
            <person name="Murphy C."/>
            <person name="Pearson M."/>
            <person name="Poon T.W."/>
            <person name="Priest M."/>
            <person name="Roberts A."/>
            <person name="Saif S."/>
            <person name="Shea T."/>
            <person name="Sisk P."/>
            <person name="Sykes S."/>
            <person name="Wortman J."/>
            <person name="Nusbaum C."/>
            <person name="Birren B."/>
        </authorList>
    </citation>
    <scope>NUCLEOTIDE SEQUENCE [LARGE SCALE GENOMIC DNA]</scope>
    <source>
        <strain evidence="2 3">CBS 617.96</strain>
    </source>
</reference>
<dbReference type="Gene3D" id="3.40.50.300">
    <property type="entry name" value="P-loop containing nucleotide triphosphate hydrolases"/>
    <property type="match status" value="1"/>
</dbReference>
<accession>W9XYA9</accession>
<dbReference type="OrthoDB" id="4161790at2759"/>
<evidence type="ECO:0000313" key="3">
    <source>
        <dbReference type="Proteomes" id="UP000019484"/>
    </source>
</evidence>
<comment type="caution">
    <text evidence="2">The sequence shown here is derived from an EMBL/GenBank/DDBJ whole genome shotgun (WGS) entry which is preliminary data.</text>
</comment>
<sequence length="181" mass="19916">MAVELLKLPSRPTIALITGYAAQRNIYSSAKASMQLDLSLSPFIEQLHIGTVDSLIGKEFTYVIADILVGEGAGFMADVHRLCVLLSRARDGLVVMGSSHEIDDLPIKGNCGLKELMLWLKAYRVAMVTTGKSVGGRPMMPACRYSTPEQPFAFQSWVLQNMTILDYLEKPVWNADQPVSP</sequence>
<gene>
    <name evidence="2" type="ORF">A1O1_05886</name>
</gene>
<evidence type="ECO:0000259" key="1">
    <source>
        <dbReference type="Pfam" id="PF13087"/>
    </source>
</evidence>
<dbReference type="STRING" id="1182541.W9XYA9"/>
<dbReference type="AlphaFoldDB" id="W9XYA9"/>
<evidence type="ECO:0000313" key="2">
    <source>
        <dbReference type="EMBL" id="EXJ85522.1"/>
    </source>
</evidence>
<name>W9XYA9_9EURO</name>
<dbReference type="HOGENOM" id="CLU_1488823_0_0_1"/>